<dbReference type="AlphaFoldDB" id="A0A927FBY1"/>
<reference evidence="3" key="1">
    <citation type="submission" date="2020-09" db="EMBL/GenBank/DDBJ databases">
        <title>Pelagicoccus enzymogenes sp. nov. with an EPS production, isolated from marine sediment.</title>
        <authorList>
            <person name="Feng X."/>
        </authorList>
    </citation>
    <scope>NUCLEOTIDE SEQUENCE</scope>
    <source>
        <strain evidence="3">NFK12</strain>
    </source>
</reference>
<organism evidence="3 4">
    <name type="scientific">Pelagicoccus enzymogenes</name>
    <dbReference type="NCBI Taxonomy" id="2773457"/>
    <lineage>
        <taxon>Bacteria</taxon>
        <taxon>Pseudomonadati</taxon>
        <taxon>Verrucomicrobiota</taxon>
        <taxon>Opitutia</taxon>
        <taxon>Puniceicoccales</taxon>
        <taxon>Pelagicoccaceae</taxon>
        <taxon>Pelagicoccus</taxon>
    </lineage>
</organism>
<feature type="region of interest" description="Disordered" evidence="2">
    <location>
        <begin position="1"/>
        <end position="30"/>
    </location>
</feature>
<sequence>MGFLRKLFGKRDEAKGPPAEPPPGRDYTSLPVFKYHPDPISTGAIKKDDASCDCCGQSHGYAYKSSVYCHDEVDALCPWCIADGSAAAKFNAIFSDSHPLSENGISKEIIEEVTTKTPGFDSWQQEVWLSCCDDACEFHGDVSKAEMKAMTKEQIQKAFEDDGLGDEIVGRIKEGYEPGGSPAIYKWRCKHCGDIKHYADFT</sequence>
<dbReference type="InterPro" id="IPR005363">
    <property type="entry name" value="UPF0167"/>
</dbReference>
<keyword evidence="4" id="KW-1185">Reference proteome</keyword>
<gene>
    <name evidence="3" type="ORF">IEN85_15810</name>
</gene>
<evidence type="ECO:0000256" key="2">
    <source>
        <dbReference type="SAM" id="MobiDB-lite"/>
    </source>
</evidence>
<dbReference type="Pfam" id="PF03691">
    <property type="entry name" value="UPF0167"/>
    <property type="match status" value="1"/>
</dbReference>
<protein>
    <submittedName>
        <fullName evidence="3">CbrC family protein</fullName>
    </submittedName>
</protein>
<dbReference type="RefSeq" id="WP_191618071.1">
    <property type="nucleotide sequence ID" value="NZ_JACYFG010000038.1"/>
</dbReference>
<evidence type="ECO:0000313" key="3">
    <source>
        <dbReference type="EMBL" id="MBD5780966.1"/>
    </source>
</evidence>
<comment type="similarity">
    <text evidence="1">Belongs to the UPF0167 family.</text>
</comment>
<dbReference type="EMBL" id="JACYFG010000038">
    <property type="protein sequence ID" value="MBD5780966.1"/>
    <property type="molecule type" value="Genomic_DNA"/>
</dbReference>
<name>A0A927FBY1_9BACT</name>
<accession>A0A927FBY1</accession>
<evidence type="ECO:0000256" key="1">
    <source>
        <dbReference type="ARBA" id="ARBA00008525"/>
    </source>
</evidence>
<dbReference type="Proteomes" id="UP000622317">
    <property type="component" value="Unassembled WGS sequence"/>
</dbReference>
<evidence type="ECO:0000313" key="4">
    <source>
        <dbReference type="Proteomes" id="UP000622317"/>
    </source>
</evidence>
<proteinExistence type="inferred from homology"/>
<comment type="caution">
    <text evidence="3">The sequence shown here is derived from an EMBL/GenBank/DDBJ whole genome shotgun (WGS) entry which is preliminary data.</text>
</comment>